<proteinExistence type="inferred from homology"/>
<evidence type="ECO:0000256" key="5">
    <source>
        <dbReference type="ARBA" id="ARBA00025380"/>
    </source>
</evidence>
<evidence type="ECO:0000256" key="3">
    <source>
        <dbReference type="ARBA" id="ARBA00022763"/>
    </source>
</evidence>
<feature type="compositionally biased region" description="Basic and acidic residues" evidence="7">
    <location>
        <begin position="59"/>
        <end position="68"/>
    </location>
</feature>
<dbReference type="RefSeq" id="XP_017021212.1">
    <property type="nucleotide sequence ID" value="XM_017165723.2"/>
</dbReference>
<dbReference type="Proteomes" id="UP001652661">
    <property type="component" value="Chromosome 3L"/>
</dbReference>
<evidence type="ECO:0000256" key="4">
    <source>
        <dbReference type="ARBA" id="ARBA00023204"/>
    </source>
</evidence>
<comment type="similarity">
    <text evidence="1">Belongs to the SWI5/SAE3 family.</text>
</comment>
<organism evidence="8 9">
    <name type="scientific">Drosophila kikkawai</name>
    <name type="common">Fruit fly</name>
    <dbReference type="NCBI Taxonomy" id="30033"/>
    <lineage>
        <taxon>Eukaryota</taxon>
        <taxon>Metazoa</taxon>
        <taxon>Ecdysozoa</taxon>
        <taxon>Arthropoda</taxon>
        <taxon>Hexapoda</taxon>
        <taxon>Insecta</taxon>
        <taxon>Pterygota</taxon>
        <taxon>Neoptera</taxon>
        <taxon>Endopterygota</taxon>
        <taxon>Diptera</taxon>
        <taxon>Brachycera</taxon>
        <taxon>Muscomorpha</taxon>
        <taxon>Ephydroidea</taxon>
        <taxon>Drosophilidae</taxon>
        <taxon>Drosophila</taxon>
        <taxon>Sophophora</taxon>
    </lineage>
</organism>
<evidence type="ECO:0000256" key="6">
    <source>
        <dbReference type="ARBA" id="ARBA00030081"/>
    </source>
</evidence>
<evidence type="ECO:0000256" key="2">
    <source>
        <dbReference type="ARBA" id="ARBA00019825"/>
    </source>
</evidence>
<accession>A0A6P4HXW0</accession>
<keyword evidence="3" id="KW-0227">DNA damage</keyword>
<dbReference type="GeneID" id="108073926"/>
<gene>
    <name evidence="9" type="primary">LOC108073926</name>
</gene>
<name>A0A6P4HXW0_DROKI</name>
<evidence type="ECO:0000256" key="7">
    <source>
        <dbReference type="SAM" id="MobiDB-lite"/>
    </source>
</evidence>
<evidence type="ECO:0000256" key="1">
    <source>
        <dbReference type="ARBA" id="ARBA00008060"/>
    </source>
</evidence>
<sequence>MHRECEILHVLTNGVARWTAAECIQLMRLSITISNVHRFDLSNLKMKESKKKSRKTTKKAKDPTDSEKKETIKLLHEYNDLKDATQLVLGALATMKGVPIRSLYSTYDLPLDE</sequence>
<dbReference type="Pfam" id="PF07061">
    <property type="entry name" value="Swi5"/>
    <property type="match status" value="1"/>
</dbReference>
<comment type="function">
    <text evidence="5">Component of the swi5-sfr1 complex, a complex required for double-strand break repair via homologous recombination.</text>
</comment>
<dbReference type="GO" id="GO:0034974">
    <property type="term" value="C:Swi5-Swi2 complex"/>
    <property type="evidence" value="ECO:0007669"/>
    <property type="project" value="TreeGrafter"/>
</dbReference>
<reference evidence="9" key="1">
    <citation type="submission" date="2025-08" db="UniProtKB">
        <authorList>
            <consortium name="RefSeq"/>
        </authorList>
    </citation>
    <scope>IDENTIFICATION</scope>
    <source>
        <strain evidence="9">14028-0561.14</strain>
        <tissue evidence="9">Whole fly</tissue>
    </source>
</reference>
<dbReference type="AlphaFoldDB" id="A0A6P4HXW0"/>
<protein>
    <recommendedName>
        <fullName evidence="2">DNA repair protein SWI5 homolog</fullName>
    </recommendedName>
    <alternativeName>
        <fullName evidence="6">Protein SAE3 homolog</fullName>
    </alternativeName>
</protein>
<dbReference type="OrthoDB" id="5839at2759"/>
<evidence type="ECO:0000313" key="8">
    <source>
        <dbReference type="Proteomes" id="UP001652661"/>
    </source>
</evidence>
<evidence type="ECO:0000313" key="9">
    <source>
        <dbReference type="RefSeq" id="XP_017021212.1"/>
    </source>
</evidence>
<dbReference type="InterPro" id="IPR010760">
    <property type="entry name" value="DNA-repair_Swi5"/>
</dbReference>
<keyword evidence="8" id="KW-1185">Reference proteome</keyword>
<dbReference type="Gene3D" id="1.20.5.170">
    <property type="match status" value="1"/>
</dbReference>
<dbReference type="PANTHER" id="PTHR28529">
    <property type="entry name" value="DNA REPAIR PROTEIN SWI5 HOMOLOG"/>
    <property type="match status" value="1"/>
</dbReference>
<dbReference type="GO" id="GO:0000724">
    <property type="term" value="P:double-strand break repair via homologous recombination"/>
    <property type="evidence" value="ECO:0007669"/>
    <property type="project" value="TreeGrafter"/>
</dbReference>
<keyword evidence="4" id="KW-0234">DNA repair</keyword>
<dbReference type="PANTHER" id="PTHR28529:SF2">
    <property type="entry name" value="DNA REPAIR PROTEIN SWI5 HOMOLOG"/>
    <property type="match status" value="1"/>
</dbReference>
<feature type="compositionally biased region" description="Basic residues" evidence="7">
    <location>
        <begin position="48"/>
        <end position="58"/>
    </location>
</feature>
<dbReference type="GO" id="GO:0032798">
    <property type="term" value="C:Swi5-Sfr1 complex"/>
    <property type="evidence" value="ECO:0007669"/>
    <property type="project" value="TreeGrafter"/>
</dbReference>
<feature type="region of interest" description="Disordered" evidence="7">
    <location>
        <begin position="47"/>
        <end position="68"/>
    </location>
</feature>